<organism evidence="1">
    <name type="scientific">viral metagenome</name>
    <dbReference type="NCBI Taxonomy" id="1070528"/>
    <lineage>
        <taxon>unclassified sequences</taxon>
        <taxon>metagenomes</taxon>
        <taxon>organismal metagenomes</taxon>
    </lineage>
</organism>
<proteinExistence type="predicted"/>
<name>A0A6M3KHA2_9ZZZZ</name>
<dbReference type="AlphaFoldDB" id="A0A6M3KHA2"/>
<evidence type="ECO:0000313" key="1">
    <source>
        <dbReference type="EMBL" id="QJA81336.1"/>
    </source>
</evidence>
<gene>
    <name evidence="1" type="ORF">MM415A00555_0027</name>
</gene>
<sequence>MLDLTLFILPSGTKRHDPEKTIHSFGNEIRAVNILDHVDVSSLVRTVKTQWYGHLFSCETLDPNLMAILPLYFQESVDFLVVFQKVISEELRTFKTPRFFRSYVEIIPDTLYPKGDIILRNRNVMEGWVISDARP</sequence>
<dbReference type="EMBL" id="MT142455">
    <property type="protein sequence ID" value="QJA81336.1"/>
    <property type="molecule type" value="Genomic_DNA"/>
</dbReference>
<reference evidence="1" key="1">
    <citation type="submission" date="2020-03" db="EMBL/GenBank/DDBJ databases">
        <title>The deep terrestrial virosphere.</title>
        <authorList>
            <person name="Holmfeldt K."/>
            <person name="Nilsson E."/>
            <person name="Simone D."/>
            <person name="Lopez-Fernandez M."/>
            <person name="Wu X."/>
            <person name="de Brujin I."/>
            <person name="Lundin D."/>
            <person name="Andersson A."/>
            <person name="Bertilsson S."/>
            <person name="Dopson M."/>
        </authorList>
    </citation>
    <scope>NUCLEOTIDE SEQUENCE</scope>
    <source>
        <strain evidence="1">MM415A00555</strain>
    </source>
</reference>
<protein>
    <submittedName>
        <fullName evidence="1">Uncharacterized protein</fullName>
    </submittedName>
</protein>
<accession>A0A6M3KHA2</accession>